<protein>
    <submittedName>
        <fullName evidence="1">Uncharacterized protein</fullName>
    </submittedName>
</protein>
<sequence>MKRTKSGAISRAAGAYNENADAIALRMRVFGLSEKDARDQKAATFIGRLCMAGRRNTTDGITEAQYEAATEYLAAYANFQKAVKSPNALRTGSGGGDQGESADYDSRCRRWVQKFEAIQAAVQQEQGFHENRGSNMWAAIDYLLIRDEQHSHMIGDLRLALNAVGHHLGIIQRPKRRIVESAKAA</sequence>
<dbReference type="AlphaFoldDB" id="A0AAJ6B2R8"/>
<evidence type="ECO:0000313" key="1">
    <source>
        <dbReference type="EMBL" id="WEK05753.1"/>
    </source>
</evidence>
<evidence type="ECO:0000313" key="2">
    <source>
        <dbReference type="Proteomes" id="UP001217476"/>
    </source>
</evidence>
<dbReference type="Proteomes" id="UP001217476">
    <property type="component" value="Chromosome"/>
</dbReference>
<name>A0AAJ6B2R8_9HYPH</name>
<organism evidence="1 2">
    <name type="scientific">Candidatus Devosia phytovorans</name>
    <dbReference type="NCBI Taxonomy" id="3121372"/>
    <lineage>
        <taxon>Bacteria</taxon>
        <taxon>Pseudomonadati</taxon>
        <taxon>Pseudomonadota</taxon>
        <taxon>Alphaproteobacteria</taxon>
        <taxon>Hyphomicrobiales</taxon>
        <taxon>Devosiaceae</taxon>
        <taxon>Devosia</taxon>
    </lineage>
</organism>
<proteinExistence type="predicted"/>
<accession>A0AAJ6B2R8</accession>
<reference evidence="1" key="1">
    <citation type="submission" date="2023-03" db="EMBL/GenBank/DDBJ databases">
        <title>Andean soil-derived lignocellulolytic bacterial consortium as a source of novel taxa and putative plastic-active enzymes.</title>
        <authorList>
            <person name="Diaz-Garcia L."/>
            <person name="Chuvochina M."/>
            <person name="Feuerriegel G."/>
            <person name="Bunk B."/>
            <person name="Sproer C."/>
            <person name="Streit W.R."/>
            <person name="Rodriguez L.M."/>
            <person name="Overmann J."/>
            <person name="Jimenez D.J."/>
        </authorList>
    </citation>
    <scope>NUCLEOTIDE SEQUENCE</scope>
    <source>
        <strain evidence="1">MAG 4196</strain>
    </source>
</reference>
<dbReference type="EMBL" id="CP119312">
    <property type="protein sequence ID" value="WEK05753.1"/>
    <property type="molecule type" value="Genomic_DNA"/>
</dbReference>
<gene>
    <name evidence="1" type="ORF">P0Y65_05720</name>
</gene>